<dbReference type="AlphaFoldDB" id="A0A7E4V912"/>
<dbReference type="WBParaSite" id="Pan_g18037.t1">
    <property type="protein sequence ID" value="Pan_g18037.t1"/>
    <property type="gene ID" value="Pan_g18037"/>
</dbReference>
<evidence type="ECO:0000256" key="2">
    <source>
        <dbReference type="ARBA" id="ARBA00009430"/>
    </source>
</evidence>
<evidence type="ECO:0000256" key="6">
    <source>
        <dbReference type="SAM" id="MobiDB-lite"/>
    </source>
</evidence>
<dbReference type="GO" id="GO:0003677">
    <property type="term" value="F:DNA binding"/>
    <property type="evidence" value="ECO:0007669"/>
    <property type="project" value="InterPro"/>
</dbReference>
<dbReference type="GO" id="GO:0000428">
    <property type="term" value="C:DNA-directed RNA polymerase complex"/>
    <property type="evidence" value="ECO:0007669"/>
    <property type="project" value="UniProtKB-KW"/>
</dbReference>
<evidence type="ECO:0000256" key="3">
    <source>
        <dbReference type="ARBA" id="ARBA00022478"/>
    </source>
</evidence>
<evidence type="ECO:0000256" key="5">
    <source>
        <dbReference type="ARBA" id="ARBA00023242"/>
    </source>
</evidence>
<keyword evidence="4" id="KW-0804">Transcription</keyword>
<proteinExistence type="inferred from homology"/>
<name>A0A7E4V912_PANRE</name>
<evidence type="ECO:0000256" key="1">
    <source>
        <dbReference type="ARBA" id="ARBA00004604"/>
    </source>
</evidence>
<accession>A0A7E4V912</accession>
<dbReference type="Proteomes" id="UP000492821">
    <property type="component" value="Unassembled WGS sequence"/>
</dbReference>
<organism evidence="7 8">
    <name type="scientific">Panagrellus redivivus</name>
    <name type="common">Microworm</name>
    <dbReference type="NCBI Taxonomy" id="6233"/>
    <lineage>
        <taxon>Eukaryota</taxon>
        <taxon>Metazoa</taxon>
        <taxon>Ecdysozoa</taxon>
        <taxon>Nematoda</taxon>
        <taxon>Chromadorea</taxon>
        <taxon>Rhabditida</taxon>
        <taxon>Tylenchina</taxon>
        <taxon>Panagrolaimomorpha</taxon>
        <taxon>Panagrolaimoidea</taxon>
        <taxon>Panagrolaimidae</taxon>
        <taxon>Panagrellus</taxon>
    </lineage>
</organism>
<dbReference type="GO" id="GO:0005730">
    <property type="term" value="C:nucleolus"/>
    <property type="evidence" value="ECO:0007669"/>
    <property type="project" value="UniProtKB-SubCell"/>
</dbReference>
<feature type="region of interest" description="Disordered" evidence="6">
    <location>
        <begin position="1"/>
        <end position="49"/>
    </location>
</feature>
<reference evidence="7" key="1">
    <citation type="journal article" date="2013" name="Genetics">
        <title>The draft genome and transcriptome of Panagrellus redivivus are shaped by the harsh demands of a free-living lifestyle.</title>
        <authorList>
            <person name="Srinivasan J."/>
            <person name="Dillman A.R."/>
            <person name="Macchietto M.G."/>
            <person name="Heikkinen L."/>
            <person name="Lakso M."/>
            <person name="Fracchia K.M."/>
            <person name="Antoshechkin I."/>
            <person name="Mortazavi A."/>
            <person name="Wong G."/>
            <person name="Sternberg P.W."/>
        </authorList>
    </citation>
    <scope>NUCLEOTIDE SEQUENCE [LARGE SCALE GENOMIC DNA]</scope>
    <source>
        <strain evidence="7">MT8872</strain>
    </source>
</reference>
<dbReference type="PANTHER" id="PTHR14440">
    <property type="entry name" value="DNA-DIRECTED RNA POLYMERASE I SUBUNIT RPA49"/>
    <property type="match status" value="1"/>
</dbReference>
<reference evidence="8" key="2">
    <citation type="submission" date="2020-10" db="UniProtKB">
        <authorList>
            <consortium name="WormBaseParasite"/>
        </authorList>
    </citation>
    <scope>IDENTIFICATION</scope>
</reference>
<keyword evidence="7" id="KW-1185">Reference proteome</keyword>
<evidence type="ECO:0000256" key="4">
    <source>
        <dbReference type="ARBA" id="ARBA00023163"/>
    </source>
</evidence>
<comment type="similarity">
    <text evidence="2">Belongs to the eukaryotic RPA49/POLR1E RNA polymerase subunit family.</text>
</comment>
<sequence length="462" mass="52120">MAKTKSPGRVKGAKHTSAINGTADDSIAASPPPEDAPTPAKKSRLNDSVASSSANAMGFELEANHIVAVMDHCKLKLRNEEEPTFVEHVYKSKKKILSLNVDFQAAPDVTFVNSNTQPSDDAFDYCLAVYDRSTKEVSYQPAEVLNFEGHYKVDPRVLQGKSTKKKTDFTADYSLDREAMLTRRKELTSQFGSTKKNKMLEAAVRRSINTDTLSNLSTSTFDSKNAVAKKDNKAEDLKALDAPVSVILPPANLEADTPSKIYDLKHFYNEHTLDEDFKAAEAFFKDKTTVYKYSELELHEFWANIIVNRLKSATKVETVLLHKMIIMTRFMHMVFNSKSRNVFVFEELCLPDDADAYFKFIKEFFAVTPDKNGKMRYTQQERDRVVAHALCLWLIFNDFELPVTPLTTHFGVYEKLATKTLTALGCNITSATPAEIEKFDTAKVARLTEPPSEKKKSFQKRK</sequence>
<dbReference type="InterPro" id="IPR009668">
    <property type="entry name" value="RNA_pol-assoc_fac_A49-like"/>
</dbReference>
<dbReference type="Pfam" id="PF06870">
    <property type="entry name" value="RNA_pol_I_A49"/>
    <property type="match status" value="1"/>
</dbReference>
<keyword evidence="3" id="KW-0240">DNA-directed RNA polymerase</keyword>
<protein>
    <submittedName>
        <fullName evidence="8">tRNA-synt_1g domain-containing protein</fullName>
    </submittedName>
</protein>
<dbReference type="GO" id="GO:0006351">
    <property type="term" value="P:DNA-templated transcription"/>
    <property type="evidence" value="ECO:0007669"/>
    <property type="project" value="InterPro"/>
</dbReference>
<comment type="subcellular location">
    <subcellularLocation>
        <location evidence="1">Nucleus</location>
        <location evidence="1">Nucleolus</location>
    </subcellularLocation>
</comment>
<evidence type="ECO:0000313" key="7">
    <source>
        <dbReference type="Proteomes" id="UP000492821"/>
    </source>
</evidence>
<evidence type="ECO:0000313" key="8">
    <source>
        <dbReference type="WBParaSite" id="Pan_g18037.t1"/>
    </source>
</evidence>
<feature type="compositionally biased region" description="Basic residues" evidence="6">
    <location>
        <begin position="1"/>
        <end position="14"/>
    </location>
</feature>
<keyword evidence="5" id="KW-0539">Nucleus</keyword>